<feature type="coiled-coil region" evidence="1">
    <location>
        <begin position="3"/>
        <end position="95"/>
    </location>
</feature>
<dbReference type="AlphaFoldDB" id="A2G9V2"/>
<feature type="coiled-coil region" evidence="1">
    <location>
        <begin position="130"/>
        <end position="178"/>
    </location>
</feature>
<gene>
    <name evidence="2" type="ORF">TVAG_089800</name>
</gene>
<dbReference type="VEuPathDB" id="TrichDB:TVAGG3_0275960"/>
<dbReference type="STRING" id="5722.A2G9V2"/>
<dbReference type="SMR" id="A2G9V2"/>
<dbReference type="EMBL" id="DS114747">
    <property type="protein sequence ID" value="EAX86066.1"/>
    <property type="molecule type" value="Genomic_DNA"/>
</dbReference>
<accession>A2G9V2</accession>
<sequence length="414" mass="48322">MELTAQNQAIPQLRQRAAELQVENEKDDTKQMEELGVATAELKALRQKISNVKNSQDSKKNVKLEQQLDTLFDQSRKLDKELAELEKIDKEYSDQEGPVDTQIAALIEHNNKIKALSEKVTRGRDYILRMLEEEARIHQLERMIEKASGELPELETLINNLENEKVSKLSEMRRITADIDAVIEKIKAGDHEHNERYRLLNKVSNQLQEVNDLTRNEKARVADIQIQYVKKAQDAVAEAEKIQQKIEEYKKKISDFPEFKKAALVDLQTKVTKAKQLTDQLEQKRKELRNQIQQKILSSDIIVNLNKAMEEEWYNRQVLVDEENALKKELQKYTDTLKRKKLCSDEIERMFPRKNKPHKGPGIAELEHMYDQTLILNKKLAEAADDLREELEIHKNDYKLLRSFYEEGEKPAAK</sequence>
<reference evidence="2" key="2">
    <citation type="journal article" date="2007" name="Science">
        <title>Draft genome sequence of the sexually transmitted pathogen Trichomonas vaginalis.</title>
        <authorList>
            <person name="Carlton J.M."/>
            <person name="Hirt R.P."/>
            <person name="Silva J.C."/>
            <person name="Delcher A.L."/>
            <person name="Schatz M."/>
            <person name="Zhao Q."/>
            <person name="Wortman J.R."/>
            <person name="Bidwell S.L."/>
            <person name="Alsmark U.C.M."/>
            <person name="Besteiro S."/>
            <person name="Sicheritz-Ponten T."/>
            <person name="Noel C.J."/>
            <person name="Dacks J.B."/>
            <person name="Foster P.G."/>
            <person name="Simillion C."/>
            <person name="Van de Peer Y."/>
            <person name="Miranda-Saavedra D."/>
            <person name="Barton G.J."/>
            <person name="Westrop G.D."/>
            <person name="Mueller S."/>
            <person name="Dessi D."/>
            <person name="Fiori P.L."/>
            <person name="Ren Q."/>
            <person name="Paulsen I."/>
            <person name="Zhang H."/>
            <person name="Bastida-Corcuera F.D."/>
            <person name="Simoes-Barbosa A."/>
            <person name="Brown M.T."/>
            <person name="Hayes R.D."/>
            <person name="Mukherjee M."/>
            <person name="Okumura C.Y."/>
            <person name="Schneider R."/>
            <person name="Smith A.J."/>
            <person name="Vanacova S."/>
            <person name="Villalvazo M."/>
            <person name="Haas B.J."/>
            <person name="Pertea M."/>
            <person name="Feldblyum T.V."/>
            <person name="Utterback T.R."/>
            <person name="Shu C.L."/>
            <person name="Osoegawa K."/>
            <person name="de Jong P.J."/>
            <person name="Hrdy I."/>
            <person name="Horvathova L."/>
            <person name="Zubacova Z."/>
            <person name="Dolezal P."/>
            <person name="Malik S.B."/>
            <person name="Logsdon J.M. Jr."/>
            <person name="Henze K."/>
            <person name="Gupta A."/>
            <person name="Wang C.C."/>
            <person name="Dunne R.L."/>
            <person name="Upcroft J.A."/>
            <person name="Upcroft P."/>
            <person name="White O."/>
            <person name="Salzberg S.L."/>
            <person name="Tang P."/>
            <person name="Chiu C.-H."/>
            <person name="Lee Y.-S."/>
            <person name="Embley T.M."/>
            <person name="Coombs G.H."/>
            <person name="Mottram J.C."/>
            <person name="Tachezy J."/>
            <person name="Fraser-Liggett C.M."/>
            <person name="Johnson P.J."/>
        </authorList>
    </citation>
    <scope>NUCLEOTIDE SEQUENCE [LARGE SCALE GENOMIC DNA]</scope>
    <source>
        <strain evidence="2">G3</strain>
    </source>
</reference>
<keyword evidence="3" id="KW-1185">Reference proteome</keyword>
<keyword evidence="1" id="KW-0175">Coiled coil</keyword>
<feature type="coiled-coil region" evidence="1">
    <location>
        <begin position="370"/>
        <end position="397"/>
    </location>
</feature>
<dbReference type="Proteomes" id="UP000001542">
    <property type="component" value="Unassembled WGS sequence"/>
</dbReference>
<reference evidence="2" key="1">
    <citation type="submission" date="2006-10" db="EMBL/GenBank/DDBJ databases">
        <authorList>
            <person name="Amadeo P."/>
            <person name="Zhao Q."/>
            <person name="Wortman J."/>
            <person name="Fraser-Liggett C."/>
            <person name="Carlton J."/>
        </authorList>
    </citation>
    <scope>NUCLEOTIDE SEQUENCE</scope>
    <source>
        <strain evidence="2">G3</strain>
    </source>
</reference>
<dbReference type="VEuPathDB" id="TrichDB:TVAG_089800"/>
<feature type="coiled-coil region" evidence="1">
    <location>
        <begin position="232"/>
        <end position="336"/>
    </location>
</feature>
<dbReference type="OrthoDB" id="10578807at2759"/>
<proteinExistence type="predicted"/>
<dbReference type="InParanoid" id="A2G9V2"/>
<evidence type="ECO:0000256" key="1">
    <source>
        <dbReference type="SAM" id="Coils"/>
    </source>
</evidence>
<organism evidence="2 3">
    <name type="scientific">Trichomonas vaginalis (strain ATCC PRA-98 / G3)</name>
    <dbReference type="NCBI Taxonomy" id="412133"/>
    <lineage>
        <taxon>Eukaryota</taxon>
        <taxon>Metamonada</taxon>
        <taxon>Parabasalia</taxon>
        <taxon>Trichomonadida</taxon>
        <taxon>Trichomonadidae</taxon>
        <taxon>Trichomonas</taxon>
    </lineage>
</organism>
<evidence type="ECO:0000313" key="2">
    <source>
        <dbReference type="EMBL" id="EAX86066.1"/>
    </source>
</evidence>
<evidence type="ECO:0000313" key="3">
    <source>
        <dbReference type="Proteomes" id="UP000001542"/>
    </source>
</evidence>
<dbReference type="KEGG" id="tva:4743709"/>
<name>A2G9V2_TRIV3</name>
<protein>
    <submittedName>
        <fullName evidence="2">Uncharacterized protein</fullName>
    </submittedName>
</protein>